<dbReference type="InterPro" id="IPR029055">
    <property type="entry name" value="Ntn_hydrolases_N"/>
</dbReference>
<keyword evidence="7 10" id="KW-0479">Metal-binding</keyword>
<dbReference type="EMBL" id="VMSO01000001">
    <property type="protein sequence ID" value="KAA8502711.1"/>
    <property type="molecule type" value="Genomic_DNA"/>
</dbReference>
<comment type="cofactor">
    <cofactor evidence="7 10">
        <name>Mg(2+)</name>
        <dbReference type="ChEBI" id="CHEBI:18420"/>
    </cofactor>
    <text evidence="7 10">Binds 1 Mg(2+) ion per subunit.</text>
</comment>
<dbReference type="InterPro" id="IPR029057">
    <property type="entry name" value="PRTase-like"/>
</dbReference>
<dbReference type="NCBIfam" id="TIGR01134">
    <property type="entry name" value="purF"/>
    <property type="match status" value="1"/>
</dbReference>
<keyword evidence="3 7" id="KW-0328">Glycosyltransferase</keyword>
<reference evidence="13" key="1">
    <citation type="submission" date="2019-07" db="EMBL/GenBank/DDBJ databases">
        <authorList>
            <person name="Wongkuna S."/>
            <person name="Scaria J."/>
        </authorList>
    </citation>
    <scope>NUCLEOTIDE SEQUENCE [LARGE SCALE GENOMIC DNA]</scope>
    <source>
        <strain evidence="13">SW178</strain>
    </source>
</reference>
<evidence type="ECO:0000256" key="6">
    <source>
        <dbReference type="ARBA" id="ARBA00022962"/>
    </source>
</evidence>
<dbReference type="Pfam" id="PF00156">
    <property type="entry name" value="Pribosyltran"/>
    <property type="match status" value="1"/>
</dbReference>
<dbReference type="Gene3D" id="3.40.50.2020">
    <property type="match status" value="1"/>
</dbReference>
<feature type="binding site" evidence="7 11">
    <location>
        <position position="453"/>
    </location>
    <ligand>
        <name>[4Fe-4S] cluster</name>
        <dbReference type="ChEBI" id="CHEBI:49883"/>
    </ligand>
</feature>
<evidence type="ECO:0000256" key="4">
    <source>
        <dbReference type="ARBA" id="ARBA00022679"/>
    </source>
</evidence>
<evidence type="ECO:0000256" key="11">
    <source>
        <dbReference type="PIRSR" id="PIRSR000485-3"/>
    </source>
</evidence>
<feature type="domain" description="Glutamine amidotransferase type-2" evidence="12">
    <location>
        <begin position="15"/>
        <end position="240"/>
    </location>
</feature>
<feature type="active site" description="Nucleophile" evidence="7 9">
    <location>
        <position position="15"/>
    </location>
</feature>
<dbReference type="Gene3D" id="3.60.20.10">
    <property type="entry name" value="Glutamine Phosphoribosylpyrophosphate, subunit 1, domain 1"/>
    <property type="match status" value="1"/>
</dbReference>
<dbReference type="InterPro" id="IPR035584">
    <property type="entry name" value="PurF_N"/>
</dbReference>
<feature type="binding site" evidence="7 10">
    <location>
        <position position="368"/>
    </location>
    <ligand>
        <name>Mg(2+)</name>
        <dbReference type="ChEBI" id="CHEBI:18420"/>
    </ligand>
</feature>
<dbReference type="SUPFAM" id="SSF53271">
    <property type="entry name" value="PRTase-like"/>
    <property type="match status" value="1"/>
</dbReference>
<dbReference type="GO" id="GO:0000287">
    <property type="term" value="F:magnesium ion binding"/>
    <property type="evidence" value="ECO:0007669"/>
    <property type="project" value="UniProtKB-UniRule"/>
</dbReference>
<evidence type="ECO:0000259" key="12">
    <source>
        <dbReference type="PROSITE" id="PS51278"/>
    </source>
</evidence>
<sequence length="475" mass="52193">MTEFSRMSTGLGEECGVFGAYDMDGHDVAPSIYYGLFALQHRGQESCGIAVTDTNGQRKVLSRKGLGHVNDVFNEETLQELKGNLGVGHVRYSTAGGTRVENAQPLVINYVKGTLAIAHNGNLVNAIELRKELEYTGAIFQTTIDSEVIAYHIARERLNTRTAEEAVKNAMKKIRGAYALVVNSPRKMIGARDPFGLKPLCIGKRDNTYFLASESCAITAVDAEFVRDVQPGEIVTITREGIASDMSMAVPEEKHARCIFEYIYFARTDSRIDGVEVYHSRILAGKALAESYPVEADLVVGVPDSGLVAAKGYSEYSGIPYGMAFHKNSYVGRTFIKPKQSDRESSVKIKLNVIPEVVRGKRIVMVDDSIVRGTTCANIIKMLKNAGATEVHVRISSPPFLYPCYFGTDVPSDDQLIAHSHTPEQIRRMIGADSLGYMEIGKLKEMVGDLNYCDACFTGNYPMEVPGEDISHAFE</sequence>
<comment type="caution">
    <text evidence="13">The sequence shown here is derived from an EMBL/GenBank/DDBJ whole genome shotgun (WGS) entry which is preliminary data.</text>
</comment>
<dbReference type="PIRSF" id="PIRSF000485">
    <property type="entry name" value="Amd_phspho_trans"/>
    <property type="match status" value="1"/>
</dbReference>
<dbReference type="GO" id="GO:0051539">
    <property type="term" value="F:4 iron, 4 sulfur cluster binding"/>
    <property type="evidence" value="ECO:0007669"/>
    <property type="project" value="UniProtKB-KW"/>
</dbReference>
<dbReference type="OrthoDB" id="9801213at2"/>
<dbReference type="CDD" id="cd06223">
    <property type="entry name" value="PRTases_typeI"/>
    <property type="match status" value="1"/>
</dbReference>
<evidence type="ECO:0000256" key="3">
    <source>
        <dbReference type="ARBA" id="ARBA00022676"/>
    </source>
</evidence>
<dbReference type="HAMAP" id="MF_01931">
    <property type="entry name" value="PurF"/>
    <property type="match status" value="1"/>
</dbReference>
<name>A0A5M9I4Q4_9FIRM</name>
<comment type="pathway">
    <text evidence="1 7 8">Purine metabolism; IMP biosynthesis via de novo pathway; N(1)-(5-phospho-D-ribosyl)glycinamide from 5-phospho-alpha-D-ribose 1-diphosphate: step 1/2.</text>
</comment>
<feature type="binding site" evidence="7 11">
    <location>
        <position position="404"/>
    </location>
    <ligand>
        <name>[4Fe-4S] cluster</name>
        <dbReference type="ChEBI" id="CHEBI:49883"/>
    </ligand>
</feature>
<feature type="binding site" evidence="7 11">
    <location>
        <position position="258"/>
    </location>
    <ligand>
        <name>[4Fe-4S] cluster</name>
        <dbReference type="ChEBI" id="CHEBI:49883"/>
    </ligand>
</feature>
<accession>A0A5M9I4Q4</accession>
<evidence type="ECO:0000256" key="1">
    <source>
        <dbReference type="ARBA" id="ARBA00005209"/>
    </source>
</evidence>
<evidence type="ECO:0000256" key="9">
    <source>
        <dbReference type="PIRSR" id="PIRSR000485-1"/>
    </source>
</evidence>
<feature type="binding site" evidence="7 10">
    <location>
        <position position="367"/>
    </location>
    <ligand>
        <name>Mg(2+)</name>
        <dbReference type="ChEBI" id="CHEBI:18420"/>
    </ligand>
</feature>
<evidence type="ECO:0000256" key="8">
    <source>
        <dbReference type="PIRNR" id="PIRNR000485"/>
    </source>
</evidence>
<evidence type="ECO:0000256" key="7">
    <source>
        <dbReference type="HAMAP-Rule" id="MF_01931"/>
    </source>
</evidence>
<dbReference type="UniPathway" id="UPA00074">
    <property type="reaction ID" value="UER00124"/>
</dbReference>
<dbReference type="InterPro" id="IPR017932">
    <property type="entry name" value="GATase_2_dom"/>
</dbReference>
<dbReference type="InterPro" id="IPR005854">
    <property type="entry name" value="PurF"/>
</dbReference>
<dbReference type="PANTHER" id="PTHR11907">
    <property type="entry name" value="AMIDOPHOSPHORIBOSYLTRANSFERASE"/>
    <property type="match status" value="1"/>
</dbReference>
<dbReference type="PROSITE" id="PS51278">
    <property type="entry name" value="GATASE_TYPE_2"/>
    <property type="match status" value="1"/>
</dbReference>
<keyword evidence="4 7" id="KW-0808">Transferase</keyword>
<dbReference type="CDD" id="cd00715">
    <property type="entry name" value="GPATase_N"/>
    <property type="match status" value="1"/>
</dbReference>
<organism evidence="13 14">
    <name type="scientific">Mediterraneibacter catenae</name>
    <dbReference type="NCBI Taxonomy" id="2594882"/>
    <lineage>
        <taxon>Bacteria</taxon>
        <taxon>Bacillati</taxon>
        <taxon>Bacillota</taxon>
        <taxon>Clostridia</taxon>
        <taxon>Lachnospirales</taxon>
        <taxon>Lachnospiraceae</taxon>
        <taxon>Mediterraneibacter</taxon>
    </lineage>
</organism>
<keyword evidence="7" id="KW-0004">4Fe-4S</keyword>
<dbReference type="RefSeq" id="WP_150309915.1">
    <property type="nucleotide sequence ID" value="NZ_VMSO01000001.1"/>
</dbReference>
<keyword evidence="6 7" id="KW-0315">Glutamine amidotransferase</keyword>
<keyword evidence="7 11" id="KW-0408">Iron</keyword>
<evidence type="ECO:0000256" key="10">
    <source>
        <dbReference type="PIRSR" id="PIRSR000485-2"/>
    </source>
</evidence>
<evidence type="ECO:0000313" key="13">
    <source>
        <dbReference type="EMBL" id="KAA8502711.1"/>
    </source>
</evidence>
<dbReference type="GO" id="GO:0006189">
    <property type="term" value="P:'de novo' IMP biosynthetic process"/>
    <property type="evidence" value="ECO:0007669"/>
    <property type="project" value="UniProtKB-UniRule"/>
</dbReference>
<dbReference type="InterPro" id="IPR000836">
    <property type="entry name" value="PRTase_dom"/>
</dbReference>
<gene>
    <name evidence="7 13" type="primary">purF</name>
    <name evidence="13" type="ORF">FNY66_00145</name>
</gene>
<dbReference type="Pfam" id="PF13537">
    <property type="entry name" value="GATase_7"/>
    <property type="match status" value="1"/>
</dbReference>
<dbReference type="GO" id="GO:0004044">
    <property type="term" value="F:amidophosphoribosyltransferase activity"/>
    <property type="evidence" value="ECO:0007669"/>
    <property type="project" value="UniProtKB-UniRule"/>
</dbReference>
<feature type="binding site" evidence="7 11">
    <location>
        <position position="456"/>
    </location>
    <ligand>
        <name>[4Fe-4S] cluster</name>
        <dbReference type="ChEBI" id="CHEBI:49883"/>
    </ligand>
</feature>
<dbReference type="AlphaFoldDB" id="A0A5M9I4Q4"/>
<protein>
    <recommendedName>
        <fullName evidence="7">Amidophosphoribosyltransferase</fullName>
        <shortName evidence="7">ATase</shortName>
        <ecNumber evidence="7">2.4.2.14</ecNumber>
    </recommendedName>
    <alternativeName>
        <fullName evidence="7">Glutamine phosphoribosylpyrophosphate amidotransferase</fullName>
        <shortName evidence="7">GPATase</shortName>
    </alternativeName>
</protein>
<evidence type="ECO:0000256" key="2">
    <source>
        <dbReference type="ARBA" id="ARBA00010138"/>
    </source>
</evidence>
<keyword evidence="5 7" id="KW-0658">Purine biosynthesis</keyword>
<comment type="function">
    <text evidence="7">Catalyzes the formation of phosphoribosylamine from phosphoribosylpyrophosphate (PRPP) and glutamine.</text>
</comment>
<dbReference type="SUPFAM" id="SSF56235">
    <property type="entry name" value="N-terminal nucleophile aminohydrolases (Ntn hydrolases)"/>
    <property type="match status" value="1"/>
</dbReference>
<comment type="similarity">
    <text evidence="2 7 8">In the C-terminal section; belongs to the purine/pyrimidine phosphoribosyltransferase family.</text>
</comment>
<dbReference type="GO" id="GO:0009113">
    <property type="term" value="P:purine nucleobase biosynthetic process"/>
    <property type="evidence" value="ECO:0007669"/>
    <property type="project" value="UniProtKB-UniRule"/>
</dbReference>
<keyword evidence="14" id="KW-1185">Reference proteome</keyword>
<comment type="cofactor">
    <cofactor evidence="7 11">
        <name>[4Fe-4S] cluster</name>
        <dbReference type="ChEBI" id="CHEBI:49883"/>
    </cofactor>
    <text evidence="7 11">Binds 1 [4Fe-4S] cluster per subunit.</text>
</comment>
<feature type="binding site" evidence="7 10">
    <location>
        <position position="305"/>
    </location>
    <ligand>
        <name>Mg(2+)</name>
        <dbReference type="ChEBI" id="CHEBI:18420"/>
    </ligand>
</feature>
<dbReference type="Proteomes" id="UP000322025">
    <property type="component" value="Unassembled WGS sequence"/>
</dbReference>
<comment type="catalytic activity">
    <reaction evidence="7 8">
        <text>5-phospho-beta-D-ribosylamine + L-glutamate + diphosphate = 5-phospho-alpha-D-ribose 1-diphosphate + L-glutamine + H2O</text>
        <dbReference type="Rhea" id="RHEA:14905"/>
        <dbReference type="ChEBI" id="CHEBI:15377"/>
        <dbReference type="ChEBI" id="CHEBI:29985"/>
        <dbReference type="ChEBI" id="CHEBI:33019"/>
        <dbReference type="ChEBI" id="CHEBI:58017"/>
        <dbReference type="ChEBI" id="CHEBI:58359"/>
        <dbReference type="ChEBI" id="CHEBI:58681"/>
        <dbReference type="EC" id="2.4.2.14"/>
    </reaction>
</comment>
<dbReference type="EC" id="2.4.2.14" evidence="7"/>
<proteinExistence type="inferred from homology"/>
<keyword evidence="7 10" id="KW-0460">Magnesium</keyword>
<evidence type="ECO:0000256" key="5">
    <source>
        <dbReference type="ARBA" id="ARBA00022755"/>
    </source>
</evidence>
<evidence type="ECO:0000313" key="14">
    <source>
        <dbReference type="Proteomes" id="UP000322025"/>
    </source>
</evidence>
<keyword evidence="7 11" id="KW-0411">Iron-sulfur</keyword>